<accession>A0A5B8RYP0</accession>
<keyword evidence="7" id="KW-1185">Reference proteome</keyword>
<dbReference type="PANTHER" id="PTHR37423">
    <property type="entry name" value="SOLUBLE LYTIC MUREIN TRANSGLYCOSYLASE-RELATED"/>
    <property type="match status" value="1"/>
</dbReference>
<dbReference type="AlphaFoldDB" id="A0A5B8RYP0"/>
<evidence type="ECO:0000256" key="1">
    <source>
        <dbReference type="ARBA" id="ARBA00007734"/>
    </source>
</evidence>
<dbReference type="GO" id="GO:0042597">
    <property type="term" value="C:periplasmic space"/>
    <property type="evidence" value="ECO:0007669"/>
    <property type="project" value="InterPro"/>
</dbReference>
<feature type="domain" description="Transglycosylase SLT" evidence="5">
    <location>
        <begin position="494"/>
        <end position="594"/>
    </location>
</feature>
<dbReference type="Gene3D" id="1.10.530.10">
    <property type="match status" value="1"/>
</dbReference>
<dbReference type="GO" id="GO:0004553">
    <property type="term" value="F:hydrolase activity, hydrolyzing O-glycosyl compounds"/>
    <property type="evidence" value="ECO:0007669"/>
    <property type="project" value="InterPro"/>
</dbReference>
<dbReference type="KEGG" id="ngf:FRF71_00285"/>
<dbReference type="Gene3D" id="1.25.20.10">
    <property type="entry name" value="Bacterial muramidases"/>
    <property type="match status" value="1"/>
</dbReference>
<dbReference type="RefSeq" id="WP_147088667.1">
    <property type="nucleotide sequence ID" value="NZ_BAABJD010000002.1"/>
</dbReference>
<evidence type="ECO:0000256" key="4">
    <source>
        <dbReference type="SAM" id="SignalP"/>
    </source>
</evidence>
<dbReference type="CDD" id="cd13401">
    <property type="entry name" value="Slt70-like"/>
    <property type="match status" value="1"/>
</dbReference>
<evidence type="ECO:0000259" key="5">
    <source>
        <dbReference type="Pfam" id="PF01464"/>
    </source>
</evidence>
<comment type="similarity">
    <text evidence="2">Belongs to the virb1 family.</text>
</comment>
<dbReference type="SUPFAM" id="SSF53955">
    <property type="entry name" value="Lysozyme-like"/>
    <property type="match status" value="1"/>
</dbReference>
<dbReference type="OrthoDB" id="9815002at2"/>
<feature type="chain" id="PRO_5022669856" evidence="4">
    <location>
        <begin position="26"/>
        <end position="654"/>
    </location>
</feature>
<evidence type="ECO:0000256" key="2">
    <source>
        <dbReference type="ARBA" id="ARBA00009387"/>
    </source>
</evidence>
<dbReference type="Pfam" id="PF01464">
    <property type="entry name" value="SLT"/>
    <property type="match status" value="1"/>
</dbReference>
<reference evidence="6 7" key="1">
    <citation type="journal article" date="2013" name="J. Microbiol. Biotechnol.">
        <title>Novosphingobium ginsenosidimutans sp. nov., with the ability to convert ginsenoside.</title>
        <authorList>
            <person name="Kim J.K."/>
            <person name="He D."/>
            <person name="Liu Q.M."/>
            <person name="Park H.Y."/>
            <person name="Jung M.S."/>
            <person name="Yoon M.H."/>
            <person name="Kim S.C."/>
            <person name="Im W.T."/>
        </authorList>
    </citation>
    <scope>NUCLEOTIDE SEQUENCE [LARGE SCALE GENOMIC DNA]</scope>
    <source>
        <strain evidence="6 7">FW-6</strain>
    </source>
</reference>
<gene>
    <name evidence="6" type="ORF">FRF71_00285</name>
</gene>
<feature type="signal peptide" evidence="4">
    <location>
        <begin position="1"/>
        <end position="25"/>
    </location>
</feature>
<dbReference type="InterPro" id="IPR008939">
    <property type="entry name" value="Lytic_TGlycosylase_superhlx_U"/>
</dbReference>
<organism evidence="6 7">
    <name type="scientific">Novosphingobium ginsenosidimutans</name>
    <dbReference type="NCBI Taxonomy" id="1176536"/>
    <lineage>
        <taxon>Bacteria</taxon>
        <taxon>Pseudomonadati</taxon>
        <taxon>Pseudomonadota</taxon>
        <taxon>Alphaproteobacteria</taxon>
        <taxon>Sphingomonadales</taxon>
        <taxon>Sphingomonadaceae</taxon>
        <taxon>Novosphingobium</taxon>
    </lineage>
</organism>
<comment type="similarity">
    <text evidence="1">Belongs to the transglycosylase Slt family.</text>
</comment>
<name>A0A5B8RYP0_9SPHN</name>
<protein>
    <submittedName>
        <fullName evidence="6">Lytic transglycosylase domain-containing protein</fullName>
    </submittedName>
</protein>
<dbReference type="SUPFAM" id="SSF48435">
    <property type="entry name" value="Bacterial muramidases"/>
    <property type="match status" value="1"/>
</dbReference>
<evidence type="ECO:0000313" key="6">
    <source>
        <dbReference type="EMBL" id="QEA14686.1"/>
    </source>
</evidence>
<sequence>MSSMVRTTFALLLASLAITPSIASAQDGADWDRARAAQAAAPATPMALAVARWKLLTSSDRFLFDDYASFLLSYPGFPEEAKLRGYAERALERESLPADRIAAFFDRYPALGNAARARHALALFELGRPEAVELGRAVWRGGPMSDLSEAALSARLANVLTPADHDARMDALLWNSNSAQATRQLLYVSPAARLVFLARLGLVNGQDPAAQGLDPGPGVLRDAGYVYNRVRMLRTTGQAALASSVMATRPPLAAPPRDARRWIGELLATARRSEAANAVRIAAAIDETFAPGTDVSAQSFAIRDDYTSLMWLGGTKALYELGDASRAAPLFYRYGAAARSPQTRSKGYYWAGRAMAQAGNLAEANRYFEMAAIYPEQFYGQLSLERLGRPLPAFNQVPRAVPTAAERAAFNARPLTQAVREVARDSDWPTGVRFFREISDQALTEADHVLVADLARELGRRDLAVILAQAAHTDGFGEFHKTGYPLIPVVAGANWTMVHAITRQESQFAMNAISHAGARGLMQLMPGTAREQAGKLGLEYSPEALTTDAGYNIMLGDAYFRRMLDYFGGSYPLAVAAYNSGPGNVNKFLRANGDPRNGGIDWIDWIERIPLTETRGYVQHVLENAVVYEAMNPDKARLGGPNALSRFIGKRNPG</sequence>
<dbReference type="InterPro" id="IPR008258">
    <property type="entry name" value="Transglycosylase_SLT_dom_1"/>
</dbReference>
<proteinExistence type="inferred from homology"/>
<evidence type="ECO:0000256" key="3">
    <source>
        <dbReference type="ARBA" id="ARBA00022729"/>
    </source>
</evidence>
<keyword evidence="3 4" id="KW-0732">Signal</keyword>
<dbReference type="InterPro" id="IPR023346">
    <property type="entry name" value="Lysozyme-like_dom_sf"/>
</dbReference>
<dbReference type="PANTHER" id="PTHR37423:SF2">
    <property type="entry name" value="MEMBRANE-BOUND LYTIC MUREIN TRANSGLYCOSYLASE C"/>
    <property type="match status" value="1"/>
</dbReference>
<dbReference type="Proteomes" id="UP000321172">
    <property type="component" value="Chromosome"/>
</dbReference>
<dbReference type="EMBL" id="CP042345">
    <property type="protein sequence ID" value="QEA14686.1"/>
    <property type="molecule type" value="Genomic_DNA"/>
</dbReference>
<evidence type="ECO:0000313" key="7">
    <source>
        <dbReference type="Proteomes" id="UP000321172"/>
    </source>
</evidence>